<keyword evidence="2 4" id="KW-0378">Hydrolase</keyword>
<keyword evidence="5" id="KW-1185">Reference proteome</keyword>
<keyword evidence="4" id="KW-0031">Aminopeptidase</keyword>
<dbReference type="GO" id="GO:0004177">
    <property type="term" value="F:aminopeptidase activity"/>
    <property type="evidence" value="ECO:0007669"/>
    <property type="project" value="UniProtKB-KW"/>
</dbReference>
<dbReference type="InterPro" id="IPR000073">
    <property type="entry name" value="AB_hydrolase_1"/>
</dbReference>
<dbReference type="PRINTS" id="PR00793">
    <property type="entry name" value="PROAMNOPTASE"/>
</dbReference>
<dbReference type="EMBL" id="JAVDVI010000018">
    <property type="protein sequence ID" value="MDR6969327.1"/>
    <property type="molecule type" value="Genomic_DNA"/>
</dbReference>
<evidence type="ECO:0000259" key="3">
    <source>
        <dbReference type="Pfam" id="PF00561"/>
    </source>
</evidence>
<organism evidence="4 5">
    <name type="scientific">Flavobacterium arsenatis</name>
    <dbReference type="NCBI Taxonomy" id="1484332"/>
    <lineage>
        <taxon>Bacteria</taxon>
        <taxon>Pseudomonadati</taxon>
        <taxon>Bacteroidota</taxon>
        <taxon>Flavobacteriia</taxon>
        <taxon>Flavobacteriales</taxon>
        <taxon>Flavobacteriaceae</taxon>
        <taxon>Flavobacterium</taxon>
    </lineage>
</organism>
<evidence type="ECO:0000256" key="1">
    <source>
        <dbReference type="ARBA" id="ARBA00010088"/>
    </source>
</evidence>
<comment type="similarity">
    <text evidence="1">Belongs to the peptidase S33 family.</text>
</comment>
<dbReference type="PRINTS" id="PR00111">
    <property type="entry name" value="ABHYDROLASE"/>
</dbReference>
<dbReference type="EC" id="3.4.11.5" evidence="4"/>
<gene>
    <name evidence="4" type="ORF">J2X31_003357</name>
</gene>
<evidence type="ECO:0000313" key="5">
    <source>
        <dbReference type="Proteomes" id="UP001255185"/>
    </source>
</evidence>
<sequence>MKKTTLLFLLFFTTSFFSQELYVKHYGSEKGIPILFLHGGPGYNSAGFELTTAQKLANQGFFVIVYDRRGEGRSENLKAKFTFEETFSDINSILEKYKIKKVSLIGHSFGGIVATLYAEKNPEKVKNIILVGAPVSLQETFKNIIAKSRKIYEEKEDKVNLNYISMLENMDSSTMQFASYCFAHAMQNGFYSPKKQTDEAKTIYAEFLKNPDAKLASKMTIDAPQGFSNNEKYTMIDLTENIKNLRSKKIPVYGLYGKEDGLFSEKQVRDLENIIGKNNLFYFDDCSHNVFIDQQSKFIEQLKHWNK</sequence>
<name>A0ABU1TTW3_9FLAO</name>
<evidence type="ECO:0000256" key="2">
    <source>
        <dbReference type="ARBA" id="ARBA00022801"/>
    </source>
</evidence>
<feature type="domain" description="AB hydrolase-1" evidence="3">
    <location>
        <begin position="33"/>
        <end position="293"/>
    </location>
</feature>
<dbReference type="InterPro" id="IPR029058">
    <property type="entry name" value="AB_hydrolase_fold"/>
</dbReference>
<comment type="caution">
    <text evidence="4">The sequence shown here is derived from an EMBL/GenBank/DDBJ whole genome shotgun (WGS) entry which is preliminary data.</text>
</comment>
<accession>A0ABU1TTW3</accession>
<dbReference type="PANTHER" id="PTHR43798">
    <property type="entry name" value="MONOACYLGLYCEROL LIPASE"/>
    <property type="match status" value="1"/>
</dbReference>
<dbReference type="Pfam" id="PF00561">
    <property type="entry name" value="Abhydrolase_1"/>
    <property type="match status" value="1"/>
</dbReference>
<dbReference type="InterPro" id="IPR002410">
    <property type="entry name" value="Peptidase_S33"/>
</dbReference>
<keyword evidence="4" id="KW-0645">Protease</keyword>
<reference evidence="4 5" key="1">
    <citation type="submission" date="2023-07" db="EMBL/GenBank/DDBJ databases">
        <title>Sorghum-associated microbial communities from plants grown in Nebraska, USA.</title>
        <authorList>
            <person name="Schachtman D."/>
        </authorList>
    </citation>
    <scope>NUCLEOTIDE SEQUENCE [LARGE SCALE GENOMIC DNA]</scope>
    <source>
        <strain evidence="4 5">3773</strain>
    </source>
</reference>
<evidence type="ECO:0000313" key="4">
    <source>
        <dbReference type="EMBL" id="MDR6969327.1"/>
    </source>
</evidence>
<dbReference type="Gene3D" id="3.40.50.1820">
    <property type="entry name" value="alpha/beta hydrolase"/>
    <property type="match status" value="1"/>
</dbReference>
<protein>
    <submittedName>
        <fullName evidence="4">Proline iminopeptidase</fullName>
        <ecNumber evidence="4">3.4.11.5</ecNumber>
    </submittedName>
</protein>
<proteinExistence type="inferred from homology"/>
<dbReference type="PANTHER" id="PTHR43798:SF33">
    <property type="entry name" value="HYDROLASE, PUTATIVE (AFU_ORTHOLOGUE AFUA_2G14860)-RELATED"/>
    <property type="match status" value="1"/>
</dbReference>
<dbReference type="SUPFAM" id="SSF53474">
    <property type="entry name" value="alpha/beta-Hydrolases"/>
    <property type="match status" value="1"/>
</dbReference>
<dbReference type="InterPro" id="IPR050266">
    <property type="entry name" value="AB_hydrolase_sf"/>
</dbReference>
<dbReference type="Proteomes" id="UP001255185">
    <property type="component" value="Unassembled WGS sequence"/>
</dbReference>
<dbReference type="RefSeq" id="WP_310028259.1">
    <property type="nucleotide sequence ID" value="NZ_JAVDVI010000018.1"/>
</dbReference>